<dbReference type="EMBL" id="AMGV01000002">
    <property type="protein sequence ID" value="KEF60811.1"/>
    <property type="molecule type" value="Genomic_DNA"/>
</dbReference>
<feature type="compositionally biased region" description="Polar residues" evidence="1">
    <location>
        <begin position="224"/>
        <end position="235"/>
    </location>
</feature>
<proteinExistence type="predicted"/>
<feature type="compositionally biased region" description="Low complexity" evidence="1">
    <location>
        <begin position="145"/>
        <end position="158"/>
    </location>
</feature>
<feature type="compositionally biased region" description="Basic and acidic residues" evidence="1">
    <location>
        <begin position="460"/>
        <end position="477"/>
    </location>
</feature>
<reference evidence="2 3" key="1">
    <citation type="submission" date="2013-03" db="EMBL/GenBank/DDBJ databases">
        <title>The Genome Sequence of Exophiala aquamarina CBS 119918.</title>
        <authorList>
            <consortium name="The Broad Institute Genomics Platform"/>
            <person name="Cuomo C."/>
            <person name="de Hoog S."/>
            <person name="Gorbushina A."/>
            <person name="Walker B."/>
            <person name="Young S.K."/>
            <person name="Zeng Q."/>
            <person name="Gargeya S."/>
            <person name="Fitzgerald M."/>
            <person name="Haas B."/>
            <person name="Abouelleil A."/>
            <person name="Allen A.W."/>
            <person name="Alvarado L."/>
            <person name="Arachchi H.M."/>
            <person name="Berlin A.M."/>
            <person name="Chapman S.B."/>
            <person name="Gainer-Dewar J."/>
            <person name="Goldberg J."/>
            <person name="Griggs A."/>
            <person name="Gujja S."/>
            <person name="Hansen M."/>
            <person name="Howarth C."/>
            <person name="Imamovic A."/>
            <person name="Ireland A."/>
            <person name="Larimer J."/>
            <person name="McCowan C."/>
            <person name="Murphy C."/>
            <person name="Pearson M."/>
            <person name="Poon T.W."/>
            <person name="Priest M."/>
            <person name="Roberts A."/>
            <person name="Saif S."/>
            <person name="Shea T."/>
            <person name="Sisk P."/>
            <person name="Sykes S."/>
            <person name="Wortman J."/>
            <person name="Nusbaum C."/>
            <person name="Birren B."/>
        </authorList>
    </citation>
    <scope>NUCLEOTIDE SEQUENCE [LARGE SCALE GENOMIC DNA]</scope>
    <source>
        <strain evidence="2 3">CBS 119918</strain>
    </source>
</reference>
<dbReference type="HOGENOM" id="CLU_021432_0_0_1"/>
<comment type="caution">
    <text evidence="2">The sequence shown here is derived from an EMBL/GenBank/DDBJ whole genome shotgun (WGS) entry which is preliminary data.</text>
</comment>
<feature type="compositionally biased region" description="Polar residues" evidence="1">
    <location>
        <begin position="191"/>
        <end position="207"/>
    </location>
</feature>
<dbReference type="Proteomes" id="UP000027920">
    <property type="component" value="Unassembled WGS sequence"/>
</dbReference>
<feature type="compositionally biased region" description="Basic and acidic residues" evidence="1">
    <location>
        <begin position="260"/>
        <end position="279"/>
    </location>
</feature>
<feature type="compositionally biased region" description="Polar residues" evidence="1">
    <location>
        <begin position="289"/>
        <end position="303"/>
    </location>
</feature>
<dbReference type="AlphaFoldDB" id="A0A072PLT1"/>
<protein>
    <submittedName>
        <fullName evidence="2">Uncharacterized protein</fullName>
    </submittedName>
</protein>
<feature type="compositionally biased region" description="Low complexity" evidence="1">
    <location>
        <begin position="46"/>
        <end position="75"/>
    </location>
</feature>
<dbReference type="RefSeq" id="XP_013263401.1">
    <property type="nucleotide sequence ID" value="XM_013407947.1"/>
</dbReference>
<accession>A0A072PLT1</accession>
<feature type="compositionally biased region" description="Polar residues" evidence="1">
    <location>
        <begin position="85"/>
        <end position="98"/>
    </location>
</feature>
<feature type="compositionally biased region" description="Polar residues" evidence="1">
    <location>
        <begin position="173"/>
        <end position="184"/>
    </location>
</feature>
<dbReference type="VEuPathDB" id="FungiDB:A1O9_02373"/>
<feature type="compositionally biased region" description="Basic residues" evidence="1">
    <location>
        <begin position="10"/>
        <end position="26"/>
    </location>
</feature>
<evidence type="ECO:0000313" key="3">
    <source>
        <dbReference type="Proteomes" id="UP000027920"/>
    </source>
</evidence>
<keyword evidence="3" id="KW-1185">Reference proteome</keyword>
<feature type="non-terminal residue" evidence="2">
    <location>
        <position position="1"/>
    </location>
</feature>
<feature type="region of interest" description="Disordered" evidence="1">
    <location>
        <begin position="457"/>
        <end position="478"/>
    </location>
</feature>
<gene>
    <name evidence="2" type="ORF">A1O9_02373</name>
</gene>
<dbReference type="OrthoDB" id="4160512at2759"/>
<feature type="non-terminal residue" evidence="2">
    <location>
        <position position="564"/>
    </location>
</feature>
<feature type="compositionally biased region" description="Basic and acidic residues" evidence="1">
    <location>
        <begin position="313"/>
        <end position="325"/>
    </location>
</feature>
<feature type="compositionally biased region" description="Polar residues" evidence="1">
    <location>
        <begin position="36"/>
        <end position="45"/>
    </location>
</feature>
<sequence length="564" mass="61964">DEFDMAKLQKSLKQRQRNSIRNKNHVAKLTPAEIRSLNNSAVASITSSHTSSKGTSPSTSRRGTTTTPPASPDDANPLDRRTDSISRNSVSRKSITNVPTPPLTPNDRRHSSSSSKGHMHHHGHANGIIYAPRPRGHVQPTFMASNGISSRPSSSGSSTYRGLPTYRGPEVTRTGSMNMLQRPSPTIVANPLSNFSRPRQSMFSSSPERCRHDSQDMPYERTHSFQNSRANSLPNVSAPSSRPASPPRVSDSPVSMLADDTERFPAFDPDDPHNQPKDLSEDEEIQARDMTQQFNTDQSSNQPVERPASPVSKPREVEQAESPKKDKGKKFTIGTAFFGGDKSSLGENTDKAAAKLKKTRRRTLSFTKGGEVEQTPSNPDEGHAVDGGALENDDYSTHPAIRPLSLEIPSEDKGKGKEIQSAPVYARCACCGKIKKPSAFTNELSPVLENENLRTNFSFEIDRTSDSTGRRSSDASRGKFIPIIPMAVSATETRQASIEPYTNPTMSSPVKNSPKNNNQKSSLTTSPRNRQKYLDPPKFVRFASLHGRRNTDPTIIAEEDEYSD</sequence>
<dbReference type="GeneID" id="25277317"/>
<feature type="compositionally biased region" description="Basic residues" evidence="1">
    <location>
        <begin position="354"/>
        <end position="363"/>
    </location>
</feature>
<evidence type="ECO:0000256" key="1">
    <source>
        <dbReference type="SAM" id="MobiDB-lite"/>
    </source>
</evidence>
<feature type="region of interest" description="Disordered" evidence="1">
    <location>
        <begin position="500"/>
        <end position="564"/>
    </location>
</feature>
<organism evidence="2 3">
    <name type="scientific">Exophiala aquamarina CBS 119918</name>
    <dbReference type="NCBI Taxonomy" id="1182545"/>
    <lineage>
        <taxon>Eukaryota</taxon>
        <taxon>Fungi</taxon>
        <taxon>Dikarya</taxon>
        <taxon>Ascomycota</taxon>
        <taxon>Pezizomycotina</taxon>
        <taxon>Eurotiomycetes</taxon>
        <taxon>Chaetothyriomycetidae</taxon>
        <taxon>Chaetothyriales</taxon>
        <taxon>Herpotrichiellaceae</taxon>
        <taxon>Exophiala</taxon>
    </lineage>
</organism>
<name>A0A072PLT1_9EURO</name>
<evidence type="ECO:0000313" key="2">
    <source>
        <dbReference type="EMBL" id="KEF60811.1"/>
    </source>
</evidence>
<feature type="compositionally biased region" description="Basic and acidic residues" evidence="1">
    <location>
        <begin position="208"/>
        <end position="223"/>
    </location>
</feature>
<feature type="compositionally biased region" description="Low complexity" evidence="1">
    <location>
        <begin position="507"/>
        <end position="522"/>
    </location>
</feature>
<feature type="compositionally biased region" description="Low complexity" evidence="1">
    <location>
        <begin position="236"/>
        <end position="255"/>
    </location>
</feature>
<feature type="region of interest" description="Disordered" evidence="1">
    <location>
        <begin position="1"/>
        <end position="419"/>
    </location>
</feature>